<protein>
    <submittedName>
        <fullName evidence="2">Uncharacterized protein</fullName>
    </submittedName>
</protein>
<dbReference type="AlphaFoldDB" id="A0AAN6NJG3"/>
<dbReference type="EMBL" id="MU859462">
    <property type="protein sequence ID" value="KAK3946957.1"/>
    <property type="molecule type" value="Genomic_DNA"/>
</dbReference>
<sequence length="136" mass="15582">MFSTVKKLSAKVKDPNPDLSSERTHLPPVYWAQWLQHQAEGLIEKSEEAGDSKMRKKHDSETAEEKAEREKRKKEKKERWQQPQGGHYHLRLRPTKTSKCVLEEIAAPKKVKADASLPAESAPDPNETEEQGKRSL</sequence>
<evidence type="ECO:0000256" key="1">
    <source>
        <dbReference type="SAM" id="MobiDB-lite"/>
    </source>
</evidence>
<name>A0AAN6NJG3_9PEZI</name>
<dbReference type="Proteomes" id="UP001303222">
    <property type="component" value="Unassembled WGS sequence"/>
</dbReference>
<feature type="compositionally biased region" description="Basic and acidic residues" evidence="1">
    <location>
        <begin position="42"/>
        <end position="70"/>
    </location>
</feature>
<keyword evidence="3" id="KW-1185">Reference proteome</keyword>
<gene>
    <name evidence="2" type="ORF">QBC32DRAFT_319412</name>
</gene>
<evidence type="ECO:0000313" key="3">
    <source>
        <dbReference type="Proteomes" id="UP001303222"/>
    </source>
</evidence>
<proteinExistence type="predicted"/>
<feature type="compositionally biased region" description="Basic and acidic residues" evidence="1">
    <location>
        <begin position="11"/>
        <end position="25"/>
    </location>
</feature>
<feature type="region of interest" description="Disordered" evidence="1">
    <location>
        <begin position="1"/>
        <end position="25"/>
    </location>
</feature>
<reference evidence="2" key="2">
    <citation type="submission" date="2023-06" db="EMBL/GenBank/DDBJ databases">
        <authorList>
            <consortium name="Lawrence Berkeley National Laboratory"/>
            <person name="Mondo S.J."/>
            <person name="Hensen N."/>
            <person name="Bonometti L."/>
            <person name="Westerberg I."/>
            <person name="Brannstrom I.O."/>
            <person name="Guillou S."/>
            <person name="Cros-Aarteil S."/>
            <person name="Calhoun S."/>
            <person name="Haridas S."/>
            <person name="Kuo A."/>
            <person name="Pangilinan J."/>
            <person name="Riley R."/>
            <person name="Labutti K."/>
            <person name="Andreopoulos B."/>
            <person name="Lipzen A."/>
            <person name="Chen C."/>
            <person name="Yanf M."/>
            <person name="Daum C."/>
            <person name="Ng V."/>
            <person name="Clum A."/>
            <person name="Steindorff A."/>
            <person name="Ohm R."/>
            <person name="Martin F."/>
            <person name="Silar P."/>
            <person name="Natvig D."/>
            <person name="Lalanne C."/>
            <person name="Gautier V."/>
            <person name="Ament-Velasquez S.L."/>
            <person name="Kruys A."/>
            <person name="Hutchinson M.I."/>
            <person name="Powell A.J."/>
            <person name="Barry K."/>
            <person name="Miller A.N."/>
            <person name="Grigoriev I.V."/>
            <person name="Debuchy R."/>
            <person name="Gladieux P."/>
            <person name="Thoren M.H."/>
            <person name="Johannesson H."/>
        </authorList>
    </citation>
    <scope>NUCLEOTIDE SEQUENCE</scope>
    <source>
        <strain evidence="2">CBS 626.80</strain>
    </source>
</reference>
<comment type="caution">
    <text evidence="2">The sequence shown here is derived from an EMBL/GenBank/DDBJ whole genome shotgun (WGS) entry which is preliminary data.</text>
</comment>
<feature type="region of interest" description="Disordered" evidence="1">
    <location>
        <begin position="42"/>
        <end position="136"/>
    </location>
</feature>
<reference evidence="2" key="1">
    <citation type="journal article" date="2023" name="Mol. Phylogenet. Evol.">
        <title>Genome-scale phylogeny and comparative genomics of the fungal order Sordariales.</title>
        <authorList>
            <person name="Hensen N."/>
            <person name="Bonometti L."/>
            <person name="Westerberg I."/>
            <person name="Brannstrom I.O."/>
            <person name="Guillou S."/>
            <person name="Cros-Aarteil S."/>
            <person name="Calhoun S."/>
            <person name="Haridas S."/>
            <person name="Kuo A."/>
            <person name="Mondo S."/>
            <person name="Pangilinan J."/>
            <person name="Riley R."/>
            <person name="LaButti K."/>
            <person name="Andreopoulos B."/>
            <person name="Lipzen A."/>
            <person name="Chen C."/>
            <person name="Yan M."/>
            <person name="Daum C."/>
            <person name="Ng V."/>
            <person name="Clum A."/>
            <person name="Steindorff A."/>
            <person name="Ohm R.A."/>
            <person name="Martin F."/>
            <person name="Silar P."/>
            <person name="Natvig D.O."/>
            <person name="Lalanne C."/>
            <person name="Gautier V."/>
            <person name="Ament-Velasquez S.L."/>
            <person name="Kruys A."/>
            <person name="Hutchinson M.I."/>
            <person name="Powell A.J."/>
            <person name="Barry K."/>
            <person name="Miller A.N."/>
            <person name="Grigoriev I.V."/>
            <person name="Debuchy R."/>
            <person name="Gladieux P."/>
            <person name="Hiltunen Thoren M."/>
            <person name="Johannesson H."/>
        </authorList>
    </citation>
    <scope>NUCLEOTIDE SEQUENCE</scope>
    <source>
        <strain evidence="2">CBS 626.80</strain>
    </source>
</reference>
<evidence type="ECO:0000313" key="2">
    <source>
        <dbReference type="EMBL" id="KAK3946957.1"/>
    </source>
</evidence>
<accession>A0AAN6NJG3</accession>
<organism evidence="2 3">
    <name type="scientific">Pseudoneurospora amorphoporcata</name>
    <dbReference type="NCBI Taxonomy" id="241081"/>
    <lineage>
        <taxon>Eukaryota</taxon>
        <taxon>Fungi</taxon>
        <taxon>Dikarya</taxon>
        <taxon>Ascomycota</taxon>
        <taxon>Pezizomycotina</taxon>
        <taxon>Sordariomycetes</taxon>
        <taxon>Sordariomycetidae</taxon>
        <taxon>Sordariales</taxon>
        <taxon>Sordariaceae</taxon>
        <taxon>Pseudoneurospora</taxon>
    </lineage>
</organism>